<name>A0A9D5H7U1_9LILI</name>
<reference evidence="1" key="2">
    <citation type="journal article" date="2022" name="Hortic Res">
        <title>The genome of Dioscorea zingiberensis sheds light on the biosynthesis, origin and evolution of the medicinally important diosgenin saponins.</title>
        <authorList>
            <person name="Li Y."/>
            <person name="Tan C."/>
            <person name="Li Z."/>
            <person name="Guo J."/>
            <person name="Li S."/>
            <person name="Chen X."/>
            <person name="Wang C."/>
            <person name="Dai X."/>
            <person name="Yang H."/>
            <person name="Song W."/>
            <person name="Hou L."/>
            <person name="Xu J."/>
            <person name="Tong Z."/>
            <person name="Xu A."/>
            <person name="Yuan X."/>
            <person name="Wang W."/>
            <person name="Yang Q."/>
            <person name="Chen L."/>
            <person name="Sun Z."/>
            <person name="Wang K."/>
            <person name="Pan B."/>
            <person name="Chen J."/>
            <person name="Bao Y."/>
            <person name="Liu F."/>
            <person name="Qi X."/>
            <person name="Gang D.R."/>
            <person name="Wen J."/>
            <person name="Li J."/>
        </authorList>
    </citation>
    <scope>NUCLEOTIDE SEQUENCE</scope>
    <source>
        <strain evidence="1">Dzin_1.0</strain>
    </source>
</reference>
<organism evidence="1 2">
    <name type="scientific">Dioscorea zingiberensis</name>
    <dbReference type="NCBI Taxonomy" id="325984"/>
    <lineage>
        <taxon>Eukaryota</taxon>
        <taxon>Viridiplantae</taxon>
        <taxon>Streptophyta</taxon>
        <taxon>Embryophyta</taxon>
        <taxon>Tracheophyta</taxon>
        <taxon>Spermatophyta</taxon>
        <taxon>Magnoliopsida</taxon>
        <taxon>Liliopsida</taxon>
        <taxon>Dioscoreales</taxon>
        <taxon>Dioscoreaceae</taxon>
        <taxon>Dioscorea</taxon>
    </lineage>
</organism>
<reference evidence="1" key="1">
    <citation type="submission" date="2021-03" db="EMBL/GenBank/DDBJ databases">
        <authorList>
            <person name="Li Z."/>
            <person name="Yang C."/>
        </authorList>
    </citation>
    <scope>NUCLEOTIDE SEQUENCE</scope>
    <source>
        <strain evidence="1">Dzin_1.0</strain>
        <tissue evidence="1">Leaf</tissue>
    </source>
</reference>
<accession>A0A9D5H7U1</accession>
<proteinExistence type="predicted"/>
<dbReference type="Proteomes" id="UP001085076">
    <property type="component" value="Miscellaneous, Linkage group lg07"/>
</dbReference>
<dbReference type="EMBL" id="JAGGNH010000007">
    <property type="protein sequence ID" value="KAJ0966526.1"/>
    <property type="molecule type" value="Genomic_DNA"/>
</dbReference>
<keyword evidence="2" id="KW-1185">Reference proteome</keyword>
<protein>
    <submittedName>
        <fullName evidence="1">Uncharacterized protein</fullName>
    </submittedName>
</protein>
<gene>
    <name evidence="1" type="ORF">J5N97_023443</name>
</gene>
<sequence>MGPTLRLLSGKVLSIRIVHVSSKIKSMLPLPSISIKVEEDEKDKRSGLILEEKKRPIDKPRAVRSILQRLLAQFVIDGARIQVSLICLTLQSLLMLLPWNHMLGFVILCV</sequence>
<comment type="caution">
    <text evidence="1">The sequence shown here is derived from an EMBL/GenBank/DDBJ whole genome shotgun (WGS) entry which is preliminary data.</text>
</comment>
<dbReference type="AlphaFoldDB" id="A0A9D5H7U1"/>
<evidence type="ECO:0000313" key="1">
    <source>
        <dbReference type="EMBL" id="KAJ0966526.1"/>
    </source>
</evidence>
<evidence type="ECO:0000313" key="2">
    <source>
        <dbReference type="Proteomes" id="UP001085076"/>
    </source>
</evidence>